<dbReference type="RefSeq" id="WP_221861299.1">
    <property type="nucleotide sequence ID" value="NZ_JAIKTU010000008.1"/>
</dbReference>
<evidence type="ECO:0000313" key="3">
    <source>
        <dbReference type="Proteomes" id="UP001299068"/>
    </source>
</evidence>
<organism evidence="2 3">
    <name type="scientific">Clostridium sardiniense</name>
    <name type="common">Clostridium absonum</name>
    <dbReference type="NCBI Taxonomy" id="29369"/>
    <lineage>
        <taxon>Bacteria</taxon>
        <taxon>Bacillati</taxon>
        <taxon>Bacillota</taxon>
        <taxon>Clostridia</taxon>
        <taxon>Eubacteriales</taxon>
        <taxon>Clostridiaceae</taxon>
        <taxon>Clostridium</taxon>
    </lineage>
</organism>
<comment type="caution">
    <text evidence="2">The sequence shown here is derived from an EMBL/GenBank/DDBJ whole genome shotgun (WGS) entry which is preliminary data.</text>
</comment>
<gene>
    <name evidence="2" type="ORF">K5V21_11005</name>
</gene>
<feature type="region of interest" description="Disordered" evidence="1">
    <location>
        <begin position="228"/>
        <end position="250"/>
    </location>
</feature>
<evidence type="ECO:0000313" key="2">
    <source>
        <dbReference type="EMBL" id="MBY0755975.1"/>
    </source>
</evidence>
<accession>A0ABS7KYU3</accession>
<protein>
    <recommendedName>
        <fullName evidence="4">Lipoprotein</fullName>
    </recommendedName>
</protein>
<proteinExistence type="predicted"/>
<evidence type="ECO:0000256" key="1">
    <source>
        <dbReference type="SAM" id="MobiDB-lite"/>
    </source>
</evidence>
<dbReference type="EMBL" id="JAIKTU010000008">
    <property type="protein sequence ID" value="MBY0755975.1"/>
    <property type="molecule type" value="Genomic_DNA"/>
</dbReference>
<name>A0ABS7KYU3_CLOSR</name>
<dbReference type="Proteomes" id="UP001299068">
    <property type="component" value="Unassembled WGS sequence"/>
</dbReference>
<evidence type="ECO:0008006" key="4">
    <source>
        <dbReference type="Google" id="ProtNLM"/>
    </source>
</evidence>
<feature type="compositionally biased region" description="Gly residues" evidence="1">
    <location>
        <begin position="238"/>
        <end position="249"/>
    </location>
</feature>
<reference evidence="2 3" key="1">
    <citation type="journal article" date="2021" name="Cell Host Microbe">
        <title>in vivo commensal control of Clostridioides difficile virulence.</title>
        <authorList>
            <person name="Girinathan B.P."/>
            <person name="Dibenedetto N."/>
            <person name="Worley J.N."/>
            <person name="Peltier J."/>
            <person name="Arrieta-Ortiz M.L."/>
            <person name="Rupa Christinal Immanuel S."/>
            <person name="Lavin R."/>
            <person name="Delaney M.L."/>
            <person name="Cummins C."/>
            <person name="Hoffmann M."/>
            <person name="Luo Y."/>
            <person name="Gonzalez-Escalona N."/>
            <person name="Allard M."/>
            <person name="Onderdonk A.B."/>
            <person name="Gerber G.K."/>
            <person name="Sonenshein A.L."/>
            <person name="Baliga N."/>
            <person name="Dupuy B."/>
            <person name="Bry L."/>
        </authorList>
    </citation>
    <scope>NUCLEOTIDE SEQUENCE [LARGE SCALE GENOMIC DNA]</scope>
    <source>
        <strain evidence="2 3">DSM 599</strain>
    </source>
</reference>
<sequence>MKKKRLFIIFIIFILCIVGCKAKEEKVEVQQRFNTQIAKEKGIQYMERLKASDISGANAISTPELAASNKIKELSNMPIVAFQPGNVTETGMSSYIVFFCSRTNGHLSDADLDMVTLKIVKSGEEYKVADVKSDNVKEVYHDKDELRVLTKGTGSSQLILRLKDLPLEIYPKGQIPVIKKVTVPKDRYSAIGISYKGSNIAISTTDGKNSFIGVAIIEEASIESSARVSDERVAQDGNAGGGSSTGGGLNENALKKALEKPIAQKISAYDVLEDSQVKRMMFNEEEGFLIVQYAKVNGTSLGLKIYKNPEGDLLPIEFDKIFPIDKYNIEYVKATKNNIIINVTAGDKGNASQEILGNYEIDLVKETIEKM</sequence>
<keyword evidence="3" id="KW-1185">Reference proteome</keyword>